<feature type="chain" id="PRO_5009302118" evidence="1">
    <location>
        <begin position="18"/>
        <end position="87"/>
    </location>
</feature>
<dbReference type="EMBL" id="FOMS01000011">
    <property type="protein sequence ID" value="SFE57829.1"/>
    <property type="molecule type" value="Genomic_DNA"/>
</dbReference>
<reference evidence="2 3" key="1">
    <citation type="submission" date="2016-10" db="EMBL/GenBank/DDBJ databases">
        <authorList>
            <person name="Varghese N."/>
            <person name="Submissions S."/>
        </authorList>
    </citation>
    <scope>NUCLEOTIDE SEQUENCE [LARGE SCALE GENOMIC DNA]</scope>
    <source>
        <strain evidence="3">YIM D21,KCTC 23444,ACCC 10710</strain>
    </source>
</reference>
<feature type="signal peptide" evidence="1">
    <location>
        <begin position="1"/>
        <end position="17"/>
    </location>
</feature>
<gene>
    <name evidence="2" type="ORF">SAMN04515678_111128</name>
</gene>
<name>A0A1I2BP40_9RHOB</name>
<sequence>MSRGALPLLALVLAASCAEVPSDPPAAACTPGAYDSLVGRSLAAVTLPADLPQRVIRPGEMVTMEYRADRLTLEVDEGGTITAARCG</sequence>
<dbReference type="PROSITE" id="PS51257">
    <property type="entry name" value="PROKAR_LIPOPROTEIN"/>
    <property type="match status" value="1"/>
</dbReference>
<keyword evidence="3" id="KW-1185">Reference proteome</keyword>
<organism evidence="2 3">
    <name type="scientific">Roseivivax sediminis</name>
    <dbReference type="NCBI Taxonomy" id="936889"/>
    <lineage>
        <taxon>Bacteria</taxon>
        <taxon>Pseudomonadati</taxon>
        <taxon>Pseudomonadota</taxon>
        <taxon>Alphaproteobacteria</taxon>
        <taxon>Rhodobacterales</taxon>
        <taxon>Roseobacteraceae</taxon>
        <taxon>Roseivivax</taxon>
    </lineage>
</organism>
<evidence type="ECO:0000313" key="2">
    <source>
        <dbReference type="EMBL" id="SFE57829.1"/>
    </source>
</evidence>
<dbReference type="Pfam" id="PF11720">
    <property type="entry name" value="Inhibitor_I78"/>
    <property type="match status" value="1"/>
</dbReference>
<accession>A0A1I2BP40</accession>
<evidence type="ECO:0000256" key="1">
    <source>
        <dbReference type="SAM" id="SignalP"/>
    </source>
</evidence>
<dbReference type="Proteomes" id="UP000325289">
    <property type="component" value="Unassembled WGS sequence"/>
</dbReference>
<proteinExistence type="predicted"/>
<dbReference type="OrthoDB" id="8724542at2"/>
<dbReference type="RefSeq" id="WP_149757238.1">
    <property type="nucleotide sequence ID" value="NZ_FOMS01000011.1"/>
</dbReference>
<dbReference type="AlphaFoldDB" id="A0A1I2BP40"/>
<dbReference type="InterPro" id="IPR021719">
    <property type="entry name" value="Prot_inh_I78"/>
</dbReference>
<keyword evidence="1" id="KW-0732">Signal</keyword>
<evidence type="ECO:0000313" key="3">
    <source>
        <dbReference type="Proteomes" id="UP000325289"/>
    </source>
</evidence>
<dbReference type="Gene3D" id="3.30.10.10">
    <property type="entry name" value="Trypsin Inhibitor V, subunit A"/>
    <property type="match status" value="1"/>
</dbReference>
<protein>
    <submittedName>
        <fullName evidence="2">Peptidase inhibitor I78 family protein</fullName>
    </submittedName>
</protein>